<evidence type="ECO:0000256" key="1">
    <source>
        <dbReference type="SAM" id="SignalP"/>
    </source>
</evidence>
<feature type="domain" description="DUF4232" evidence="2">
    <location>
        <begin position="37"/>
        <end position="170"/>
    </location>
</feature>
<name>A0A1H8WQJ5_9PSEU</name>
<keyword evidence="4" id="KW-1185">Reference proteome</keyword>
<dbReference type="OrthoDB" id="3623953at2"/>
<organism evidence="3 4">
    <name type="scientific">Amycolatopsis saalfeldensis</name>
    <dbReference type="NCBI Taxonomy" id="394193"/>
    <lineage>
        <taxon>Bacteria</taxon>
        <taxon>Bacillati</taxon>
        <taxon>Actinomycetota</taxon>
        <taxon>Actinomycetes</taxon>
        <taxon>Pseudonocardiales</taxon>
        <taxon>Pseudonocardiaceae</taxon>
        <taxon>Amycolatopsis</taxon>
    </lineage>
</organism>
<feature type="chain" id="PRO_5038795334" description="DUF4232 domain-containing protein" evidence="1">
    <location>
        <begin position="25"/>
        <end position="178"/>
    </location>
</feature>
<keyword evidence="1" id="KW-0732">Signal</keyword>
<dbReference type="RefSeq" id="WP_091617435.1">
    <property type="nucleotide sequence ID" value="NZ_FOEF01000005.1"/>
</dbReference>
<gene>
    <name evidence="3" type="ORF">SAMN04489732_105376</name>
</gene>
<dbReference type="EMBL" id="FOEF01000005">
    <property type="protein sequence ID" value="SEP29358.1"/>
    <property type="molecule type" value="Genomic_DNA"/>
</dbReference>
<evidence type="ECO:0000313" key="3">
    <source>
        <dbReference type="EMBL" id="SEP29358.1"/>
    </source>
</evidence>
<evidence type="ECO:0000259" key="2">
    <source>
        <dbReference type="Pfam" id="PF14016"/>
    </source>
</evidence>
<dbReference type="InterPro" id="IPR025326">
    <property type="entry name" value="DUF4232"/>
</dbReference>
<sequence>MNTLRRTVAALAVAGATAGLTALAAGTANAMPTDFTCTSGQLTTKLVYGGAGAGNREGFIQFTANPGETCTLPASLPVDLVGAHDVLLNQQVPAEAPAVHLSNGSSAYIPLHWTAIEAPAQQQTPLAIDVTAPQETTPRGDQSDPRIAVPWSLGDVDASPESHTIDVGAVTAGLAPAV</sequence>
<reference evidence="3 4" key="1">
    <citation type="submission" date="2016-10" db="EMBL/GenBank/DDBJ databases">
        <authorList>
            <person name="de Groot N.N."/>
        </authorList>
    </citation>
    <scope>NUCLEOTIDE SEQUENCE [LARGE SCALE GENOMIC DNA]</scope>
    <source>
        <strain evidence="3 4">DSM 44993</strain>
    </source>
</reference>
<dbReference type="Proteomes" id="UP000198582">
    <property type="component" value="Unassembled WGS sequence"/>
</dbReference>
<accession>A0A1H8WQJ5</accession>
<dbReference type="Pfam" id="PF14016">
    <property type="entry name" value="DUF4232"/>
    <property type="match status" value="1"/>
</dbReference>
<evidence type="ECO:0000313" key="4">
    <source>
        <dbReference type="Proteomes" id="UP000198582"/>
    </source>
</evidence>
<protein>
    <recommendedName>
        <fullName evidence="2">DUF4232 domain-containing protein</fullName>
    </recommendedName>
</protein>
<dbReference type="AlphaFoldDB" id="A0A1H8WQJ5"/>
<feature type="signal peptide" evidence="1">
    <location>
        <begin position="1"/>
        <end position="24"/>
    </location>
</feature>
<proteinExistence type="predicted"/>